<feature type="region of interest" description="Disordered" evidence="1">
    <location>
        <begin position="389"/>
        <end position="412"/>
    </location>
</feature>
<organism evidence="2">
    <name type="scientific">freshwater metagenome</name>
    <dbReference type="NCBI Taxonomy" id="449393"/>
    <lineage>
        <taxon>unclassified sequences</taxon>
        <taxon>metagenomes</taxon>
        <taxon>ecological metagenomes</taxon>
    </lineage>
</organism>
<feature type="compositionally biased region" description="Basic and acidic residues" evidence="1">
    <location>
        <begin position="192"/>
        <end position="201"/>
    </location>
</feature>
<proteinExistence type="predicted"/>
<protein>
    <submittedName>
        <fullName evidence="2">Unannotated protein</fullName>
    </submittedName>
</protein>
<dbReference type="AlphaFoldDB" id="A0A6J7PZ23"/>
<dbReference type="AntiFam" id="ANF00075">
    <property type="entry name" value="Shadow ORF (opposite prpE)"/>
</dbReference>
<sequence length="559" mass="62260">MDPENSALGDEWMRRDHRLHRAGRETVPRHVDDIVSAAHDVEVAVIVEVSAVAARIEAGVLSQVARHVALVVAPEGRQGSGRQWQPDDDRALLMGGERRTLLIEDMDVIAGYRHGRRTRLDGHRMQAAQIRGDRPAGLGLPPVVDDWDLQVLRGPVVGIRVESLAREEQGTERTDVGAANEGRLGVLALDCPDRGRSREQPVHPVVLDHPPEGSSVGRANRLALEHDARRPGYERRVHDVGVPDHPAHIGRRPPDIVRAHAIDVRERPGHRDRVPAVVAHHALRPAGRAGRVEDVERVGRPNWDGRPRHRHRHGLVPVKVQWPHRRDARRTLQDDDAIGCVRREGDSRIDEWLVFDNVLRFDPARGSHDYLRHGIVDSCRELLGSEPPEYDRVHRADPSAGKHRDSGLRDHRQVDDHSIARCDAKVVEDSGECGDLTEQFAIGDCSRCPGHRAHMVDCRAITPTSFDMAVERIPAGVERGVREPPVKRGPVVVEHTHRTALPIDKRCRLAPERGGIRPCPLLRLLVCTHPITVSRALIPSPFRARSSLCVPALPAAPFR</sequence>
<gene>
    <name evidence="2" type="ORF">UFOPK4061_00707</name>
</gene>
<name>A0A6J7PZ23_9ZZZZ</name>
<dbReference type="EMBL" id="CAFBPD010000109">
    <property type="protein sequence ID" value="CAB5007602.1"/>
    <property type="molecule type" value="Genomic_DNA"/>
</dbReference>
<feature type="region of interest" description="Disordered" evidence="1">
    <location>
        <begin position="192"/>
        <end position="217"/>
    </location>
</feature>
<evidence type="ECO:0000256" key="1">
    <source>
        <dbReference type="SAM" id="MobiDB-lite"/>
    </source>
</evidence>
<accession>A0A6J7PZ23</accession>
<reference evidence="2" key="1">
    <citation type="submission" date="2020-05" db="EMBL/GenBank/DDBJ databases">
        <authorList>
            <person name="Chiriac C."/>
            <person name="Salcher M."/>
            <person name="Ghai R."/>
            <person name="Kavagutti S V."/>
        </authorList>
    </citation>
    <scope>NUCLEOTIDE SEQUENCE</scope>
</reference>
<evidence type="ECO:0000313" key="2">
    <source>
        <dbReference type="EMBL" id="CAB5007602.1"/>
    </source>
</evidence>